<gene>
    <name evidence="1" type="ORF">IAB26_13820</name>
</gene>
<proteinExistence type="predicted"/>
<dbReference type="InterPro" id="IPR012505">
    <property type="entry name" value="YbbR"/>
</dbReference>
<dbReference type="InterPro" id="IPR053154">
    <property type="entry name" value="c-di-AMP_regulator"/>
</dbReference>
<protein>
    <recommendedName>
        <fullName evidence="3">YbbR-like protein</fullName>
    </recommendedName>
</protein>
<evidence type="ECO:0008006" key="3">
    <source>
        <dbReference type="Google" id="ProtNLM"/>
    </source>
</evidence>
<dbReference type="PANTHER" id="PTHR37804">
    <property type="entry name" value="CDAA REGULATORY PROTEIN CDAR"/>
    <property type="match status" value="1"/>
</dbReference>
<reference evidence="1" key="2">
    <citation type="journal article" date="2021" name="PeerJ">
        <title>Extensive microbial diversity within the chicken gut microbiome revealed by metagenomics and culture.</title>
        <authorList>
            <person name="Gilroy R."/>
            <person name="Ravi A."/>
            <person name="Getino M."/>
            <person name="Pursley I."/>
            <person name="Horton D.L."/>
            <person name="Alikhan N.F."/>
            <person name="Baker D."/>
            <person name="Gharbi K."/>
            <person name="Hall N."/>
            <person name="Watson M."/>
            <person name="Adriaenssens E.M."/>
            <person name="Foster-Nyarko E."/>
            <person name="Jarju S."/>
            <person name="Secka A."/>
            <person name="Antonio M."/>
            <person name="Oren A."/>
            <person name="Chaudhuri R.R."/>
            <person name="La Ragione R."/>
            <person name="Hildebrand F."/>
            <person name="Pallen M.J."/>
        </authorList>
    </citation>
    <scope>NUCLEOTIDE SEQUENCE</scope>
    <source>
        <strain evidence="1">ChiSjej3B21-11622</strain>
    </source>
</reference>
<dbReference type="Gene3D" id="2.170.120.40">
    <property type="entry name" value="YbbR-like domain"/>
    <property type="match status" value="2"/>
</dbReference>
<sequence length="452" mass="49502">MKKLFINNLALKLVSLLAAFLIWLVVTNVDDPEKTTAFVIAQDRITLLNMEELQQKASEQNQIYRIDDTKNSTNRVIVYVTARNSVLEDLSADDIMVQADMEDITLMSAVPYTVSIDGVRSEDIRCEPSSMSLTLEDIKDTTFAVSTESTGKPQDGYELGSITLENTSINIAGPYSIVNIIDKVSLIVDINNLNQETQTVVGELQIKDKNGSTFTSAQMDNITIKSASGELIEDGQMYAEVTLWKIQENVRLQINPVGEPGDGYQITSVTTTPDTVNIAATEGMLEQLNGVLPIDGVVDVTGKTESFETTIDLSEYLLENYSKDIKLETDSVTAVSVRVQIEKMGSKTVNVPVSSFQTVGAPENMKLVMTPADQVSIEIESNDGSEVSLTAEDVKVTLDLSNYQTAGNYEVQLDVELPEGYSLVSDPTIKINLSPIEETEIDTESETTTEEG</sequence>
<dbReference type="Pfam" id="PF07949">
    <property type="entry name" value="YbbR"/>
    <property type="match status" value="2"/>
</dbReference>
<dbReference type="PANTHER" id="PTHR37804:SF1">
    <property type="entry name" value="CDAA REGULATORY PROTEIN CDAR"/>
    <property type="match status" value="1"/>
</dbReference>
<comment type="caution">
    <text evidence="1">The sequence shown here is derived from an EMBL/GenBank/DDBJ whole genome shotgun (WGS) entry which is preliminary data.</text>
</comment>
<name>A0A9D0ZY10_9FIRM</name>
<dbReference type="EMBL" id="DVFT01000202">
    <property type="protein sequence ID" value="HIQ97621.1"/>
    <property type="molecule type" value="Genomic_DNA"/>
</dbReference>
<evidence type="ECO:0000313" key="2">
    <source>
        <dbReference type="Proteomes" id="UP000886886"/>
    </source>
</evidence>
<reference evidence="1" key="1">
    <citation type="submission" date="2020-10" db="EMBL/GenBank/DDBJ databases">
        <authorList>
            <person name="Gilroy R."/>
        </authorList>
    </citation>
    <scope>NUCLEOTIDE SEQUENCE</scope>
    <source>
        <strain evidence="1">ChiSjej3B21-11622</strain>
    </source>
</reference>
<dbReference type="Gene3D" id="2.170.120.30">
    <property type="match status" value="2"/>
</dbReference>
<dbReference type="Proteomes" id="UP000886886">
    <property type="component" value="Unassembled WGS sequence"/>
</dbReference>
<accession>A0A9D0ZY10</accession>
<evidence type="ECO:0000313" key="1">
    <source>
        <dbReference type="EMBL" id="HIQ97621.1"/>
    </source>
</evidence>
<organism evidence="1 2">
    <name type="scientific">Candidatus Limivivens merdigallinarum</name>
    <dbReference type="NCBI Taxonomy" id="2840859"/>
    <lineage>
        <taxon>Bacteria</taxon>
        <taxon>Bacillati</taxon>
        <taxon>Bacillota</taxon>
        <taxon>Clostridia</taxon>
        <taxon>Lachnospirales</taxon>
        <taxon>Lachnospiraceae</taxon>
        <taxon>Lachnospiraceae incertae sedis</taxon>
        <taxon>Candidatus Limivivens</taxon>
    </lineage>
</organism>
<dbReference type="AlphaFoldDB" id="A0A9D0ZY10"/>